<dbReference type="AlphaFoldDB" id="A0A7W6MPM6"/>
<dbReference type="InterPro" id="IPR036691">
    <property type="entry name" value="Endo/exonu/phosph_ase_sf"/>
</dbReference>
<evidence type="ECO:0000313" key="2">
    <source>
        <dbReference type="Proteomes" id="UP000588647"/>
    </source>
</evidence>
<comment type="caution">
    <text evidence="1">The sequence shown here is derived from an EMBL/GenBank/DDBJ whole genome shotgun (WGS) entry which is preliminary data.</text>
</comment>
<proteinExistence type="predicted"/>
<dbReference type="EMBL" id="JACIEM010000002">
    <property type="protein sequence ID" value="MBB4003108.1"/>
    <property type="molecule type" value="Genomic_DNA"/>
</dbReference>
<dbReference type="Gene3D" id="3.60.10.10">
    <property type="entry name" value="Endonuclease/exonuclease/phosphatase"/>
    <property type="match status" value="1"/>
</dbReference>
<organism evidence="1 2">
    <name type="scientific">Aurantimonas endophytica</name>
    <dbReference type="NCBI Taxonomy" id="1522175"/>
    <lineage>
        <taxon>Bacteria</taxon>
        <taxon>Pseudomonadati</taxon>
        <taxon>Pseudomonadota</taxon>
        <taxon>Alphaproteobacteria</taxon>
        <taxon>Hyphomicrobiales</taxon>
        <taxon>Aurantimonadaceae</taxon>
        <taxon>Aurantimonas</taxon>
    </lineage>
</organism>
<evidence type="ECO:0000313" key="1">
    <source>
        <dbReference type="EMBL" id="MBB4003108.1"/>
    </source>
</evidence>
<protein>
    <recommendedName>
        <fullName evidence="3">Endonuclease/exonuclease/phosphatase domain-containing protein</fullName>
    </recommendedName>
</protein>
<accession>A0A7W6MPM6</accession>
<sequence>MTRILYWNIEKFASNKIANPSFKRQRGGALKQNQASVQRLNYINTHWGITAGGAVSRPDIVVIVEVATGYDGPGVLARGNGPAGALTLLTALRAVTANPNWMLVPPLQTGPREAVAVYFDSTNLIFTGPWLWPGGVGPAVPPAAPAPATAAYAAPFVGALPAAAVPAGTLNTGTAQNQLAAATGFTYAAAHANAGMGKNFAALRRPYWVTFAEMSGAGAPPVVRDISLFCIHSPANAGAGAYLTALDDLAEVADGIAANEVRVVLGDFNVNLLDNDAPRTRSDSYDALEGSGYTLGIDSPGGPPAPLNGWLGYFGTHIKRTSRATYWTTNAQTDYYPGYGYVGSTIIQNFYSIDNILANYGAGLMAVGPANVTVLNGIVGSRYNGVAPPVPGNPPVGTYNLPIRMAGVPFAAPAAQAPPFSAGRQGAFRGWNNYGRIRSTSDHLAIVADI</sequence>
<gene>
    <name evidence="1" type="ORF">GGR03_002183</name>
</gene>
<evidence type="ECO:0008006" key="3">
    <source>
        <dbReference type="Google" id="ProtNLM"/>
    </source>
</evidence>
<dbReference type="Proteomes" id="UP000588647">
    <property type="component" value="Unassembled WGS sequence"/>
</dbReference>
<dbReference type="SUPFAM" id="SSF56219">
    <property type="entry name" value="DNase I-like"/>
    <property type="match status" value="1"/>
</dbReference>
<reference evidence="1 2" key="1">
    <citation type="submission" date="2020-08" db="EMBL/GenBank/DDBJ databases">
        <title>Genomic Encyclopedia of Type Strains, Phase IV (KMG-IV): sequencing the most valuable type-strain genomes for metagenomic binning, comparative biology and taxonomic classification.</title>
        <authorList>
            <person name="Goeker M."/>
        </authorList>
    </citation>
    <scope>NUCLEOTIDE SEQUENCE [LARGE SCALE GENOMIC DNA]</scope>
    <source>
        <strain evidence="1 2">DSM 103570</strain>
    </source>
</reference>
<name>A0A7W6MPM6_9HYPH</name>
<keyword evidence="2" id="KW-1185">Reference proteome</keyword>
<dbReference type="RefSeq" id="WP_183207803.1">
    <property type="nucleotide sequence ID" value="NZ_JAAAMM010000002.1"/>
</dbReference>